<dbReference type="InterPro" id="IPR014718">
    <property type="entry name" value="GH-type_carb-bd"/>
</dbReference>
<feature type="chain" id="PRO_5044299866" description="Glucans biosynthesis protein D" evidence="7">
    <location>
        <begin position="29"/>
        <end position="534"/>
    </location>
</feature>
<reference evidence="9" key="1">
    <citation type="submission" date="2024-07" db="EMBL/GenBank/DDBJ databases">
        <authorList>
            <person name="Biller S.J."/>
        </authorList>
    </citation>
    <scope>NUCLEOTIDE SEQUENCE</scope>
    <source>
        <strain evidence="9">WC2420</strain>
    </source>
</reference>
<dbReference type="Pfam" id="PF04349">
    <property type="entry name" value="MdoG"/>
    <property type="match status" value="1"/>
</dbReference>
<gene>
    <name evidence="9" type="ORF">AB3G37_20890</name>
</gene>
<evidence type="ECO:0000313" key="9">
    <source>
        <dbReference type="EMBL" id="XDU71937.1"/>
    </source>
</evidence>
<dbReference type="RefSeq" id="WP_369788979.1">
    <property type="nucleotide sequence ID" value="NZ_CP165628.1"/>
</dbReference>
<evidence type="ECO:0000256" key="6">
    <source>
        <dbReference type="ARBA" id="ARBA00022764"/>
    </source>
</evidence>
<proteinExistence type="inferred from homology"/>
<protein>
    <recommendedName>
        <fullName evidence="4">Glucans biosynthesis protein D</fullName>
    </recommendedName>
</protein>
<evidence type="ECO:0000256" key="3">
    <source>
        <dbReference type="ARBA" id="ARBA00009284"/>
    </source>
</evidence>
<dbReference type="AlphaFoldDB" id="A0AB39VQJ5"/>
<dbReference type="Gene3D" id="2.70.98.10">
    <property type="match status" value="1"/>
</dbReference>
<keyword evidence="5 7" id="KW-0732">Signal</keyword>
<dbReference type="GO" id="GO:0003824">
    <property type="term" value="F:catalytic activity"/>
    <property type="evidence" value="ECO:0007669"/>
    <property type="project" value="InterPro"/>
</dbReference>
<evidence type="ECO:0000259" key="8">
    <source>
        <dbReference type="Pfam" id="PF04349"/>
    </source>
</evidence>
<evidence type="ECO:0000256" key="4">
    <source>
        <dbReference type="ARBA" id="ARBA00015372"/>
    </source>
</evidence>
<name>A0AB39VQJ5_9GAMM</name>
<dbReference type="PANTHER" id="PTHR30504:SF3">
    <property type="entry name" value="GLUCANS BIOSYNTHESIS PROTEIN D"/>
    <property type="match status" value="1"/>
</dbReference>
<comment type="pathway">
    <text evidence="2">Glycan metabolism; osmoregulated periplasmic glucan (OPG) biosynthesis.</text>
</comment>
<evidence type="ECO:0000256" key="2">
    <source>
        <dbReference type="ARBA" id="ARBA00005001"/>
    </source>
</evidence>
<evidence type="ECO:0000256" key="1">
    <source>
        <dbReference type="ARBA" id="ARBA00004418"/>
    </source>
</evidence>
<dbReference type="GO" id="GO:0030246">
    <property type="term" value="F:carbohydrate binding"/>
    <property type="evidence" value="ECO:0007669"/>
    <property type="project" value="InterPro"/>
</dbReference>
<dbReference type="InterPro" id="IPR013783">
    <property type="entry name" value="Ig-like_fold"/>
</dbReference>
<dbReference type="GO" id="GO:0051274">
    <property type="term" value="P:beta-glucan biosynthetic process"/>
    <property type="evidence" value="ECO:0007669"/>
    <property type="project" value="TreeGrafter"/>
</dbReference>
<comment type="subcellular location">
    <subcellularLocation>
        <location evidence="1">Periplasm</location>
    </subcellularLocation>
</comment>
<dbReference type="PROSITE" id="PS51318">
    <property type="entry name" value="TAT"/>
    <property type="match status" value="1"/>
</dbReference>
<dbReference type="SUPFAM" id="SSF74650">
    <property type="entry name" value="Galactose mutarotase-like"/>
    <property type="match status" value="1"/>
</dbReference>
<dbReference type="PIRSF" id="PIRSF006281">
    <property type="entry name" value="MdoG"/>
    <property type="match status" value="1"/>
</dbReference>
<dbReference type="InterPro" id="IPR007444">
    <property type="entry name" value="Glucan_biosyn_MdoG_C"/>
</dbReference>
<feature type="domain" description="Glucan biosynthesis periplasmic MdoG C-terminal" evidence="8">
    <location>
        <begin position="40"/>
        <end position="521"/>
    </location>
</feature>
<sequence length="534" mass="59491">MVTRRNLLTYTSFSLALAAIGITPEAFAAQKLKFASAEPFTYGGLIQQAKTLAKSAYIPPHAVDAKALANINYDVYRKIIYKPDYAIFSQGKARFPVTFFSVSSLHNTTVKMSVVDNQSAREIVQDISYFSFPDNKNGVLPDIKGDVFTGFRVLDNQQALKNNSEKDWVSFIGASYFRAVGEQGQFGLSARGIAINTVLGDTPEEFPNFTHFWFETPANDSNQLTVYALLDGPSICGAYRFVLQRTKGVVMDVDCSLFLRRDVGRFGIAPQTSMYWFSKTAKGSASDWRPEVHDSDGLALWTGSGEHVWRPLNNPMQVRVSALADNNPRGFGLMQKDRDFNSYLGSVSYEKRPDLWVEPKGHWGEGAVQLVEIPTDDEIYDNIVAMWVPKKPATAGSEHQFSYRMHWLADQPYPSPLARCGATRLGRGGNPGAYPPSGVRKFMVEFSGAVLDNLPSNARPEAVLTASRGTLEGIKVEKSPGGNGFWRVFFDLHVEGKEPVELRLYLKESSKTLSETWLYQYLPFESSPRPMQGI</sequence>
<feature type="signal peptide" evidence="7">
    <location>
        <begin position="1"/>
        <end position="28"/>
    </location>
</feature>
<organism evidence="9">
    <name type="scientific">Rouxiella sp. WC2420</name>
    <dbReference type="NCBI Taxonomy" id="3234145"/>
    <lineage>
        <taxon>Bacteria</taxon>
        <taxon>Pseudomonadati</taxon>
        <taxon>Pseudomonadota</taxon>
        <taxon>Gammaproteobacteria</taxon>
        <taxon>Enterobacterales</taxon>
        <taxon>Yersiniaceae</taxon>
        <taxon>Rouxiella</taxon>
    </lineage>
</organism>
<dbReference type="InterPro" id="IPR006311">
    <property type="entry name" value="TAT_signal"/>
</dbReference>
<accession>A0AB39VQJ5</accession>
<dbReference type="SUPFAM" id="SSF81296">
    <property type="entry name" value="E set domains"/>
    <property type="match status" value="1"/>
</dbReference>
<dbReference type="InterPro" id="IPR011013">
    <property type="entry name" value="Gal_mutarotase_sf_dom"/>
</dbReference>
<dbReference type="PANTHER" id="PTHR30504">
    <property type="entry name" value="GLUCANS BIOSYNTHESIS PROTEIN"/>
    <property type="match status" value="1"/>
</dbReference>
<dbReference type="Gene3D" id="2.60.40.10">
    <property type="entry name" value="Immunoglobulins"/>
    <property type="match status" value="1"/>
</dbReference>
<keyword evidence="6" id="KW-0574">Periplasm</keyword>
<dbReference type="EMBL" id="CP165628">
    <property type="protein sequence ID" value="XDU71937.1"/>
    <property type="molecule type" value="Genomic_DNA"/>
</dbReference>
<dbReference type="InterPro" id="IPR014438">
    <property type="entry name" value="Glucan_biosyn_MdoG/MdoD"/>
</dbReference>
<comment type="similarity">
    <text evidence="3">Belongs to the OpgD/OpgG family.</text>
</comment>
<evidence type="ECO:0000256" key="7">
    <source>
        <dbReference type="SAM" id="SignalP"/>
    </source>
</evidence>
<dbReference type="GO" id="GO:0030288">
    <property type="term" value="C:outer membrane-bounded periplasmic space"/>
    <property type="evidence" value="ECO:0007669"/>
    <property type="project" value="TreeGrafter"/>
</dbReference>
<evidence type="ECO:0000256" key="5">
    <source>
        <dbReference type="ARBA" id="ARBA00022729"/>
    </source>
</evidence>
<dbReference type="InterPro" id="IPR014756">
    <property type="entry name" value="Ig_E-set"/>
</dbReference>